<dbReference type="OMA" id="IHKPNSH"/>
<dbReference type="PANTHER" id="PTHR47287:SF17">
    <property type="entry name" value="C2H2 AND C2HC ZINC FINGERS SUPERFAMILY PROTEIN"/>
    <property type="match status" value="1"/>
</dbReference>
<keyword evidence="10" id="KW-1185">Reference proteome</keyword>
<evidence type="ECO:0000313" key="10">
    <source>
        <dbReference type="Proteomes" id="UP000594263"/>
    </source>
</evidence>
<evidence type="ECO:0000256" key="3">
    <source>
        <dbReference type="ARBA" id="ARBA00022771"/>
    </source>
</evidence>
<dbReference type="InterPro" id="IPR044246">
    <property type="entry name" value="ZFP3-like"/>
</dbReference>
<dbReference type="InterPro" id="IPR036236">
    <property type="entry name" value="Znf_C2H2_sf"/>
</dbReference>
<keyword evidence="5" id="KW-0539">Nucleus</keyword>
<evidence type="ECO:0000256" key="6">
    <source>
        <dbReference type="PROSITE-ProRule" id="PRU00042"/>
    </source>
</evidence>
<comment type="subcellular location">
    <subcellularLocation>
        <location evidence="1">Nucleus</location>
    </subcellularLocation>
</comment>
<evidence type="ECO:0000256" key="2">
    <source>
        <dbReference type="ARBA" id="ARBA00022723"/>
    </source>
</evidence>
<dbReference type="Gene3D" id="3.30.160.60">
    <property type="entry name" value="Classic Zinc Finger"/>
    <property type="match status" value="1"/>
</dbReference>
<evidence type="ECO:0000313" key="9">
    <source>
        <dbReference type="EnsemblPlants" id="Kaladp0058s0031.1.v1.1.CDS.1"/>
    </source>
</evidence>
<dbReference type="Gramene" id="Kaladp0058s0031.1.v1.1">
    <property type="protein sequence ID" value="Kaladp0058s0031.1.v1.1.CDS.1"/>
    <property type="gene ID" value="Kaladp0058s0031.v1.1"/>
</dbReference>
<reference evidence="9" key="1">
    <citation type="submission" date="2021-01" db="UniProtKB">
        <authorList>
            <consortium name="EnsemblPlants"/>
        </authorList>
    </citation>
    <scope>IDENTIFICATION</scope>
</reference>
<dbReference type="GO" id="GO:0008270">
    <property type="term" value="F:zinc ion binding"/>
    <property type="evidence" value="ECO:0007669"/>
    <property type="project" value="UniProtKB-KW"/>
</dbReference>
<dbReference type="PROSITE" id="PS50157">
    <property type="entry name" value="ZINC_FINGER_C2H2_2"/>
    <property type="match status" value="1"/>
</dbReference>
<dbReference type="GO" id="GO:0009788">
    <property type="term" value="P:negative regulation of abscisic acid-activated signaling pathway"/>
    <property type="evidence" value="ECO:0007669"/>
    <property type="project" value="InterPro"/>
</dbReference>
<dbReference type="FunFam" id="3.30.160.60:FF:001366">
    <property type="entry name" value="Zinc finger protein 2"/>
    <property type="match status" value="1"/>
</dbReference>
<sequence>MYSLMEEPSPSETSSIISTTDGITPPQVLLQKTPYPGLIVCVEDYDNEDHRERKSAIQLDLYNSGNTSNQELNLIDNLDMESMHTSSMTPQPPDGAEPRVFSCNYCQRKFYSSQALGGHQNAHKRERTIAKRGQRLGASMMAAATAFGHAYLQPHHHLPSMSALPIHGAYNRSLGIQVHSMIQKPAYSQNTMLSGHPYGHRNWTRQPIEQQPAVGKLSMEIINQTSGVTGSISKFHTPKFETVNTDLPTDHIISGCWWPGGGISKPDQEDLQKLDLSLKL</sequence>
<dbReference type="InterPro" id="IPR013087">
    <property type="entry name" value="Znf_C2H2_type"/>
</dbReference>
<dbReference type="SUPFAM" id="SSF57667">
    <property type="entry name" value="beta-beta-alpha zinc fingers"/>
    <property type="match status" value="1"/>
</dbReference>
<dbReference type="AlphaFoldDB" id="A0A7N0U8F7"/>
<feature type="region of interest" description="Disordered" evidence="7">
    <location>
        <begin position="1"/>
        <end position="22"/>
    </location>
</feature>
<evidence type="ECO:0000256" key="4">
    <source>
        <dbReference type="ARBA" id="ARBA00022833"/>
    </source>
</evidence>
<keyword evidence="3 6" id="KW-0863">Zinc-finger</keyword>
<evidence type="ECO:0000259" key="8">
    <source>
        <dbReference type="PROSITE" id="PS50157"/>
    </source>
</evidence>
<feature type="domain" description="C2H2-type" evidence="8">
    <location>
        <begin position="101"/>
        <end position="128"/>
    </location>
</feature>
<dbReference type="EnsemblPlants" id="Kaladp0058s0031.1.v1.1">
    <property type="protein sequence ID" value="Kaladp0058s0031.1.v1.1.CDS.1"/>
    <property type="gene ID" value="Kaladp0058s0031.v1.1"/>
</dbReference>
<protein>
    <recommendedName>
        <fullName evidence="8">C2H2-type domain-containing protein</fullName>
    </recommendedName>
</protein>
<evidence type="ECO:0000256" key="1">
    <source>
        <dbReference type="ARBA" id="ARBA00004123"/>
    </source>
</evidence>
<organism evidence="9 10">
    <name type="scientific">Kalanchoe fedtschenkoi</name>
    <name type="common">Lavender scallops</name>
    <name type="synonym">South American air plant</name>
    <dbReference type="NCBI Taxonomy" id="63787"/>
    <lineage>
        <taxon>Eukaryota</taxon>
        <taxon>Viridiplantae</taxon>
        <taxon>Streptophyta</taxon>
        <taxon>Embryophyta</taxon>
        <taxon>Tracheophyta</taxon>
        <taxon>Spermatophyta</taxon>
        <taxon>Magnoliopsida</taxon>
        <taxon>eudicotyledons</taxon>
        <taxon>Gunneridae</taxon>
        <taxon>Pentapetalae</taxon>
        <taxon>Saxifragales</taxon>
        <taxon>Crassulaceae</taxon>
        <taxon>Kalanchoe</taxon>
    </lineage>
</organism>
<name>A0A7N0U8F7_KALFE</name>
<dbReference type="PANTHER" id="PTHR47287">
    <property type="entry name" value="C2H2 AND C2HC ZINC FINGERS SUPERFAMILY PROTEIN"/>
    <property type="match status" value="1"/>
</dbReference>
<proteinExistence type="predicted"/>
<evidence type="ECO:0000256" key="5">
    <source>
        <dbReference type="ARBA" id="ARBA00023242"/>
    </source>
</evidence>
<keyword evidence="2" id="KW-0479">Metal-binding</keyword>
<evidence type="ECO:0000256" key="7">
    <source>
        <dbReference type="SAM" id="MobiDB-lite"/>
    </source>
</evidence>
<dbReference type="Proteomes" id="UP000594263">
    <property type="component" value="Unplaced"/>
</dbReference>
<keyword evidence="4" id="KW-0862">Zinc</keyword>
<dbReference type="GO" id="GO:0005634">
    <property type="term" value="C:nucleus"/>
    <property type="evidence" value="ECO:0007669"/>
    <property type="project" value="UniProtKB-SubCell"/>
</dbReference>
<dbReference type="PROSITE" id="PS00028">
    <property type="entry name" value="ZINC_FINGER_C2H2_1"/>
    <property type="match status" value="1"/>
</dbReference>
<accession>A0A7N0U8F7</accession>